<evidence type="ECO:0000313" key="2">
    <source>
        <dbReference type="EMBL" id="OUM46497.1"/>
    </source>
</evidence>
<organism evidence="2 3">
    <name type="scientific">Bacillus pseudomycoides</name>
    <dbReference type="NCBI Taxonomy" id="64104"/>
    <lineage>
        <taxon>Bacteria</taxon>
        <taxon>Bacillati</taxon>
        <taxon>Bacillota</taxon>
        <taxon>Bacilli</taxon>
        <taxon>Bacillales</taxon>
        <taxon>Bacillaceae</taxon>
        <taxon>Bacillus</taxon>
        <taxon>Bacillus cereus group</taxon>
    </lineage>
</organism>
<comment type="caution">
    <text evidence="2">The sequence shown here is derived from an EMBL/GenBank/DDBJ whole genome shotgun (WGS) entry which is preliminary data.</text>
</comment>
<name>A0A1Y3M7V2_9BACI</name>
<comment type="similarity">
    <text evidence="1">Belongs to the glycosyl hydrolase 25 family.</text>
</comment>
<dbReference type="InterPro" id="IPR017853">
    <property type="entry name" value="GH"/>
</dbReference>
<dbReference type="InterPro" id="IPR002053">
    <property type="entry name" value="Glyco_hydro_25"/>
</dbReference>
<dbReference type="RefSeq" id="WP_016114802.1">
    <property type="nucleotide sequence ID" value="NZ_CP189809.1"/>
</dbReference>
<dbReference type="GO" id="GO:0003796">
    <property type="term" value="F:lysozyme activity"/>
    <property type="evidence" value="ECO:0007669"/>
    <property type="project" value="InterPro"/>
</dbReference>
<dbReference type="Pfam" id="PF01183">
    <property type="entry name" value="Glyco_hydro_25"/>
    <property type="match status" value="1"/>
</dbReference>
<gene>
    <name evidence="2" type="ORF">BW425_23320</name>
</gene>
<accession>A0A1Y3M7V2</accession>
<dbReference type="EMBL" id="MWPX01000043">
    <property type="protein sequence ID" value="OUM46497.1"/>
    <property type="molecule type" value="Genomic_DNA"/>
</dbReference>
<dbReference type="GO" id="GO:0016998">
    <property type="term" value="P:cell wall macromolecule catabolic process"/>
    <property type="evidence" value="ECO:0007669"/>
    <property type="project" value="InterPro"/>
</dbReference>
<dbReference type="GO" id="GO:0016052">
    <property type="term" value="P:carbohydrate catabolic process"/>
    <property type="evidence" value="ECO:0007669"/>
    <property type="project" value="TreeGrafter"/>
</dbReference>
<dbReference type="GO" id="GO:0009253">
    <property type="term" value="P:peptidoglycan catabolic process"/>
    <property type="evidence" value="ECO:0007669"/>
    <property type="project" value="InterPro"/>
</dbReference>
<dbReference type="PROSITE" id="PS51904">
    <property type="entry name" value="GLYCOSYL_HYDROL_F25_2"/>
    <property type="match status" value="1"/>
</dbReference>
<dbReference type="PANTHER" id="PTHR34135">
    <property type="entry name" value="LYSOZYME"/>
    <property type="match status" value="1"/>
</dbReference>
<dbReference type="Proteomes" id="UP000195321">
    <property type="component" value="Unassembled WGS sequence"/>
</dbReference>
<dbReference type="AlphaFoldDB" id="A0A1Y3M7V2"/>
<proteinExistence type="inferred from homology"/>
<reference evidence="2 3" key="1">
    <citation type="submission" date="2017-02" db="EMBL/GenBank/DDBJ databases">
        <title>Bacillus pseudomycoides isolate FSL K6-0042.</title>
        <authorList>
            <person name="Kovac J."/>
        </authorList>
    </citation>
    <scope>NUCLEOTIDE SEQUENCE [LARGE SCALE GENOMIC DNA]</scope>
    <source>
        <strain evidence="2 3">FSL K6-0042</strain>
    </source>
</reference>
<sequence>MDKHIIDISKWNVNIDWDVVALQIDLAICRVQYGSRTVDERYTSYVTNLEQRGIPHAAYAYGCYVSVKDAIVEAKDFMARASADAKFLVLDVEDDTLKSCGPDQLAEASQAFIDTCKAAGWKVGLYVGHHMYNKYGLSGVRADFLWIPRYGGNKPAYPCDIWQYTETGNIDGIGKVDLNYLVSDKSLSWFIDGTSQVQDNLGQPVGIGIAISKYPEGYGINLYKNPEEPIFTGHITNKIPYLIFEGYWGGGDKDMIKLGNEQQWTKLEHFDIEWFYAYSNSPVGYGINYYAEPECINFKGVIDGSSSYRVWARKDGAIDIGQSSWIKEEQVVIK</sequence>
<dbReference type="PANTHER" id="PTHR34135:SF1">
    <property type="entry name" value="GLYCOSYL HYDROLASE FAMILY 25"/>
    <property type="match status" value="1"/>
</dbReference>
<evidence type="ECO:0000256" key="1">
    <source>
        <dbReference type="ARBA" id="ARBA00010646"/>
    </source>
</evidence>
<dbReference type="Gene3D" id="3.20.20.80">
    <property type="entry name" value="Glycosidases"/>
    <property type="match status" value="1"/>
</dbReference>
<dbReference type="SUPFAM" id="SSF51445">
    <property type="entry name" value="(Trans)glycosidases"/>
    <property type="match status" value="1"/>
</dbReference>
<protein>
    <submittedName>
        <fullName evidence="2">N-acetylmuramoyl-L-alanine amidase</fullName>
    </submittedName>
</protein>
<evidence type="ECO:0000313" key="3">
    <source>
        <dbReference type="Proteomes" id="UP000195321"/>
    </source>
</evidence>